<dbReference type="EMBL" id="QURL01000005">
    <property type="protein sequence ID" value="RFC63093.1"/>
    <property type="molecule type" value="Genomic_DNA"/>
</dbReference>
<accession>A0A371X1I2</accession>
<dbReference type="PANTHER" id="PTHR36512">
    <property type="entry name" value="D-AMINOPEPTIDASE"/>
    <property type="match status" value="1"/>
</dbReference>
<dbReference type="InterPro" id="IPR016117">
    <property type="entry name" value="ArgJ-like_dom_sf"/>
</dbReference>
<dbReference type="Proteomes" id="UP000264310">
    <property type="component" value="Unassembled WGS sequence"/>
</dbReference>
<dbReference type="CDD" id="cd02252">
    <property type="entry name" value="nylC_like"/>
    <property type="match status" value="1"/>
</dbReference>
<evidence type="ECO:0000313" key="3">
    <source>
        <dbReference type="Proteomes" id="UP000264310"/>
    </source>
</evidence>
<dbReference type="PANTHER" id="PTHR36512:SF3">
    <property type="entry name" value="BLR5678 PROTEIN"/>
    <property type="match status" value="1"/>
</dbReference>
<dbReference type="GO" id="GO:0004177">
    <property type="term" value="F:aminopeptidase activity"/>
    <property type="evidence" value="ECO:0007669"/>
    <property type="project" value="TreeGrafter"/>
</dbReference>
<sequence length="326" mass="33271">MWPAGARNDITDIRGLKVGNAHDAQLASGTSVILFDAPTVASLSILGGAPGTRETNLLDPENLVGGVDALVLSGGSAFGLDAASGVQAYLREQGRGFAVGSVRVPIVPAAILFDLLNGGDKDWGRYPPYRDLGYAAAANASADPVTLGRSGAGYGATTARGRGGLGSASCRLPCGVTVAALVVVNAVGSLTIAASGHYWAAPFEIGDEFGGHGLPHPFPEDAGAPVSKLDARQGANTTIGILVTDARLDKASCKRLAVAGQDGYVRSIWPSHTDFDGDLVFAASTGAIDLPDDPVVRIELMAAASAVMARAVARGVHLANRDRDPH</sequence>
<reference evidence="2 3" key="1">
    <citation type="submission" date="2018-08" db="EMBL/GenBank/DDBJ databases">
        <title>Fulvimarina sp. 85, whole genome shotgun sequence.</title>
        <authorList>
            <person name="Tuo L."/>
        </authorList>
    </citation>
    <scope>NUCLEOTIDE SEQUENCE [LARGE SCALE GENOMIC DNA]</scope>
    <source>
        <strain evidence="2 3">85</strain>
    </source>
</reference>
<keyword evidence="3" id="KW-1185">Reference proteome</keyword>
<gene>
    <name evidence="2" type="ORF">DYI37_14260</name>
</gene>
<dbReference type="InterPro" id="IPR005321">
    <property type="entry name" value="Peptidase_S58_DmpA"/>
</dbReference>
<dbReference type="AlphaFoldDB" id="A0A371X1I2"/>
<evidence type="ECO:0000313" key="2">
    <source>
        <dbReference type="EMBL" id="RFC63093.1"/>
    </source>
</evidence>
<organism evidence="2 3">
    <name type="scientific">Fulvimarina endophytica</name>
    <dbReference type="NCBI Taxonomy" id="2293836"/>
    <lineage>
        <taxon>Bacteria</taxon>
        <taxon>Pseudomonadati</taxon>
        <taxon>Pseudomonadota</taxon>
        <taxon>Alphaproteobacteria</taxon>
        <taxon>Hyphomicrobiales</taxon>
        <taxon>Aurantimonadaceae</taxon>
        <taxon>Fulvimarina</taxon>
    </lineage>
</organism>
<comment type="caution">
    <text evidence="2">The sequence shown here is derived from an EMBL/GenBank/DDBJ whole genome shotgun (WGS) entry which is preliminary data.</text>
</comment>
<dbReference type="RefSeq" id="WP_116683910.1">
    <property type="nucleotide sequence ID" value="NZ_QURL01000005.1"/>
</dbReference>
<name>A0A371X1I2_9HYPH</name>
<protein>
    <submittedName>
        <fullName evidence="2">Peptidase S58 family protein</fullName>
    </submittedName>
</protein>
<evidence type="ECO:0000256" key="1">
    <source>
        <dbReference type="ARBA" id="ARBA00007068"/>
    </source>
</evidence>
<dbReference type="SUPFAM" id="SSF56266">
    <property type="entry name" value="DmpA/ArgJ-like"/>
    <property type="match status" value="1"/>
</dbReference>
<dbReference type="OrthoDB" id="9808347at2"/>
<dbReference type="Pfam" id="PF03576">
    <property type="entry name" value="Peptidase_S58"/>
    <property type="match status" value="1"/>
</dbReference>
<proteinExistence type="inferred from homology"/>
<comment type="similarity">
    <text evidence="1">Belongs to the peptidase S58 family.</text>
</comment>
<dbReference type="Gene3D" id="3.60.70.12">
    <property type="entry name" value="L-amino peptidase D-ALA esterase/amidase"/>
    <property type="match status" value="1"/>
</dbReference>